<protein>
    <submittedName>
        <fullName evidence="2">ETAA1 activator of ATR kinase a</fullName>
    </submittedName>
</protein>
<feature type="compositionally biased region" description="Basic and acidic residues" evidence="1">
    <location>
        <begin position="34"/>
        <end position="45"/>
    </location>
</feature>
<feature type="region of interest" description="Disordered" evidence="1">
    <location>
        <begin position="1"/>
        <end position="99"/>
    </location>
</feature>
<feature type="compositionally biased region" description="Polar residues" evidence="1">
    <location>
        <begin position="232"/>
        <end position="243"/>
    </location>
</feature>
<dbReference type="AlphaFoldDB" id="A0AAQ4QT97"/>
<dbReference type="GO" id="GO:0006974">
    <property type="term" value="P:DNA damage response"/>
    <property type="evidence" value="ECO:0007669"/>
    <property type="project" value="TreeGrafter"/>
</dbReference>
<proteinExistence type="predicted"/>
<feature type="compositionally biased region" description="Polar residues" evidence="1">
    <location>
        <begin position="17"/>
        <end position="28"/>
    </location>
</feature>
<feature type="compositionally biased region" description="Basic and acidic residues" evidence="1">
    <location>
        <begin position="211"/>
        <end position="220"/>
    </location>
</feature>
<reference evidence="2 3" key="1">
    <citation type="journal article" date="2021" name="G3 (Bethesda)">
        <title>Improved contiguity of the threespine stickleback genome using long-read sequencing.</title>
        <authorList>
            <person name="Nath S."/>
            <person name="Shaw D.E."/>
            <person name="White M.A."/>
        </authorList>
    </citation>
    <scope>NUCLEOTIDE SEQUENCE [LARGE SCALE GENOMIC DNA]</scope>
    <source>
        <strain evidence="2 3">Lake Benthic</strain>
    </source>
</reference>
<evidence type="ECO:0000313" key="2">
    <source>
        <dbReference type="Ensembl" id="ENSGACP00000053573.1"/>
    </source>
</evidence>
<dbReference type="GO" id="GO:0043539">
    <property type="term" value="F:protein serine/threonine kinase activator activity"/>
    <property type="evidence" value="ECO:0007669"/>
    <property type="project" value="TreeGrafter"/>
</dbReference>
<dbReference type="Ensembl" id="ENSGACT00000071320.1">
    <property type="protein sequence ID" value="ENSGACP00000053573.1"/>
    <property type="gene ID" value="ENSGACG00000033569.1"/>
</dbReference>
<dbReference type="Pfam" id="PF15350">
    <property type="entry name" value="ETAA1"/>
    <property type="match status" value="1"/>
</dbReference>
<evidence type="ECO:0000256" key="1">
    <source>
        <dbReference type="SAM" id="MobiDB-lite"/>
    </source>
</evidence>
<dbReference type="InterPro" id="IPR029406">
    <property type="entry name" value="ETAA1"/>
</dbReference>
<reference evidence="2" key="3">
    <citation type="submission" date="2025-09" db="UniProtKB">
        <authorList>
            <consortium name="Ensembl"/>
        </authorList>
    </citation>
    <scope>IDENTIFICATION</scope>
</reference>
<evidence type="ECO:0000313" key="3">
    <source>
        <dbReference type="Proteomes" id="UP000007635"/>
    </source>
</evidence>
<feature type="region of interest" description="Disordered" evidence="1">
    <location>
        <begin position="169"/>
        <end position="266"/>
    </location>
</feature>
<feature type="compositionally biased region" description="Low complexity" evidence="1">
    <location>
        <begin position="613"/>
        <end position="623"/>
    </location>
</feature>
<dbReference type="GO" id="GO:0031297">
    <property type="term" value="P:replication fork processing"/>
    <property type="evidence" value="ECO:0007669"/>
    <property type="project" value="TreeGrafter"/>
</dbReference>
<feature type="region of interest" description="Disordered" evidence="1">
    <location>
        <begin position="365"/>
        <end position="449"/>
    </location>
</feature>
<feature type="region of interest" description="Disordered" evidence="1">
    <location>
        <begin position="603"/>
        <end position="623"/>
    </location>
</feature>
<organism evidence="2 3">
    <name type="scientific">Gasterosteus aculeatus aculeatus</name>
    <name type="common">three-spined stickleback</name>
    <dbReference type="NCBI Taxonomy" id="481459"/>
    <lineage>
        <taxon>Eukaryota</taxon>
        <taxon>Metazoa</taxon>
        <taxon>Chordata</taxon>
        <taxon>Craniata</taxon>
        <taxon>Vertebrata</taxon>
        <taxon>Euteleostomi</taxon>
        <taxon>Actinopterygii</taxon>
        <taxon>Neopterygii</taxon>
        <taxon>Teleostei</taxon>
        <taxon>Neoteleostei</taxon>
        <taxon>Acanthomorphata</taxon>
        <taxon>Eupercaria</taxon>
        <taxon>Perciformes</taxon>
        <taxon>Cottioidei</taxon>
        <taxon>Gasterosteales</taxon>
        <taxon>Gasterosteidae</taxon>
        <taxon>Gasterosteus</taxon>
    </lineage>
</organism>
<sequence>MNRGRGTVDPPVGRTGSPLQRDTGPSKTNRLRRSFRETAKEEFKTPTRVPRSRAGSGFTAESPNNDSDFQQDIIWDATSPSPSRLGKRGMKQKPPGAVDISDIVSRIAPKYGRPTVAEPTLQQWIGDSAAIPCTPDVQVPRPKKKSPPNGVDDLLKLAKQFDFNMFHQDEEEAEDMHQQSLELLSEDIFNNDRSNASPALPSNRPPAATEKQLHPDQHMEDDLDFLFDGPTQRFSGNLSQLTQVKPPKEAPGKPEDSSHGPAAGVSGAGAKVALAKDEFEDDWENDDLLNDSLVLEMTQNPQKFCAPQHCSTQKAAGHMAHESPASAVVRSPVSNGHSRRQRTTFKLESNPGFSLGGIQKNGMVDFGPKQSVKDAEQSGRCPGNGVSVEAGSRSWQTPNPVTSDPRQTEIHRRASVARYDAAASKASSTTMGRSFPTKPAPVASTGASDLPHKDLEELFSSDPVWDDEADDDLLCEICEVVENRLQGAEGPAYRQPFDPKRQTPGLAAVGSWTAGSASNTAAGARVTDSSQTKGPSATACGSAWTFKKPGGPVATVTVKGESTRPISCGQFSKFFFAEEYLTVRLPSAAGGSCSAAEIERKKQQAMERRRQRMQAAQNLRAAT</sequence>
<name>A0AAQ4QT97_GASAC</name>
<dbReference type="GeneTree" id="ENSGT00390000009597"/>
<feature type="region of interest" description="Disordered" evidence="1">
    <location>
        <begin position="133"/>
        <end position="152"/>
    </location>
</feature>
<dbReference type="GO" id="GO:0043596">
    <property type="term" value="C:nuclear replication fork"/>
    <property type="evidence" value="ECO:0007669"/>
    <property type="project" value="TreeGrafter"/>
</dbReference>
<keyword evidence="3" id="KW-1185">Reference proteome</keyword>
<feature type="compositionally biased region" description="Polar residues" evidence="1">
    <location>
        <begin position="393"/>
        <end position="405"/>
    </location>
</feature>
<feature type="compositionally biased region" description="Polar residues" evidence="1">
    <location>
        <begin position="59"/>
        <end position="70"/>
    </location>
</feature>
<dbReference type="PANTHER" id="PTHR16434">
    <property type="entry name" value="EWING'S TUMOR-ASSOCIATED ANTIGEN 1 ETAA1"/>
    <property type="match status" value="1"/>
</dbReference>
<dbReference type="Proteomes" id="UP000007635">
    <property type="component" value="Chromosome IX"/>
</dbReference>
<feature type="compositionally biased region" description="Basic and acidic residues" evidence="1">
    <location>
        <begin position="246"/>
        <end position="258"/>
    </location>
</feature>
<reference evidence="2" key="2">
    <citation type="submission" date="2025-08" db="UniProtKB">
        <authorList>
            <consortium name="Ensembl"/>
        </authorList>
    </citation>
    <scope>IDENTIFICATION</scope>
</reference>
<accession>A0AAQ4QT97</accession>
<dbReference type="GO" id="GO:2000001">
    <property type="term" value="P:regulation of DNA damage checkpoint"/>
    <property type="evidence" value="ECO:0007669"/>
    <property type="project" value="TreeGrafter"/>
</dbReference>
<dbReference type="PANTHER" id="PTHR16434:SF4">
    <property type="entry name" value="ETAA1 ACTIVATOR OF ATR KINASE"/>
    <property type="match status" value="1"/>
</dbReference>